<evidence type="ECO:0000313" key="2">
    <source>
        <dbReference type="Proteomes" id="UP000548326"/>
    </source>
</evidence>
<sequence>MYSESKYLYNVISIELGWREDEGEREILYNKQSECRIRFLLVPRSK</sequence>
<protein>
    <submittedName>
        <fullName evidence="1">Uncharacterized protein</fullName>
    </submittedName>
</protein>
<name>A0A841JF80_9SPHI</name>
<evidence type="ECO:0000313" key="1">
    <source>
        <dbReference type="EMBL" id="MBB6129577.1"/>
    </source>
</evidence>
<comment type="caution">
    <text evidence="1">The sequence shown here is derived from an EMBL/GenBank/DDBJ whole genome shotgun (WGS) entry which is preliminary data.</text>
</comment>
<accession>A0A841JF80</accession>
<dbReference type="EMBL" id="JACHCA010000010">
    <property type="protein sequence ID" value="MBB6129577.1"/>
    <property type="molecule type" value="Genomic_DNA"/>
</dbReference>
<dbReference type="Proteomes" id="UP000548326">
    <property type="component" value="Unassembled WGS sequence"/>
</dbReference>
<gene>
    <name evidence="1" type="ORF">HDF22_003708</name>
</gene>
<proteinExistence type="predicted"/>
<reference evidence="1 2" key="1">
    <citation type="submission" date="2020-08" db="EMBL/GenBank/DDBJ databases">
        <title>Genomic Encyclopedia of Type Strains, Phase IV (KMG-V): Genome sequencing to study the core and pangenomes of soil and plant-associated prokaryotes.</title>
        <authorList>
            <person name="Whitman W."/>
        </authorList>
    </citation>
    <scope>NUCLEOTIDE SEQUENCE [LARGE SCALE GENOMIC DNA]</scope>
    <source>
        <strain evidence="1 2">MP601</strain>
    </source>
</reference>
<dbReference type="AlphaFoldDB" id="A0A841JF80"/>
<organism evidence="1 2">
    <name type="scientific">Mucilaginibacter lappiensis</name>
    <dbReference type="NCBI Taxonomy" id="354630"/>
    <lineage>
        <taxon>Bacteria</taxon>
        <taxon>Pseudomonadati</taxon>
        <taxon>Bacteroidota</taxon>
        <taxon>Sphingobacteriia</taxon>
        <taxon>Sphingobacteriales</taxon>
        <taxon>Sphingobacteriaceae</taxon>
        <taxon>Mucilaginibacter</taxon>
    </lineage>
</organism>